<keyword evidence="1" id="KW-0614">Plasmid</keyword>
<dbReference type="EMBL" id="CP015251">
    <property type="protein sequence ID" value="AOM14247.1"/>
    <property type="molecule type" value="Genomic_DNA"/>
</dbReference>
<protein>
    <submittedName>
        <fullName evidence="1">Uncharacterized protein</fullName>
    </submittedName>
</protein>
<dbReference type="AlphaFoldDB" id="A0A9W3SYU2"/>
<evidence type="ECO:0000313" key="1">
    <source>
        <dbReference type="EMBL" id="AOM14247.1"/>
    </source>
</evidence>
<geneLocation type="plasmid" evidence="1 2">
    <name>p174778</name>
</geneLocation>
<reference evidence="1 2" key="1">
    <citation type="submission" date="2016-02" db="EMBL/GenBank/DDBJ databases">
        <title>Comparative analysis of three nematocidal Bacillus thuringiensis strains.</title>
        <authorList>
            <person name="Hollensteiner J."/>
            <person name="Kloesener M."/>
            <person name="Bunk B."/>
            <person name="Sproeer C."/>
            <person name="Rosenstiel P."/>
            <person name="Schulte-Iserlohe R."/>
            <person name="Schulenburg H."/>
            <person name="Liesegang H."/>
        </authorList>
    </citation>
    <scope>NUCLEOTIDE SEQUENCE [LARGE SCALE GENOMIC DNA]</scope>
    <source>
        <strain evidence="1 2">Bt18247</strain>
        <plasmid evidence="1 2">p174778</plasmid>
    </source>
</reference>
<gene>
    <name evidence="1" type="ORF">BTI247_59160</name>
</gene>
<organism evidence="1 2">
    <name type="scientific">Bacillus thuringiensis Bt18247</name>
    <dbReference type="NCBI Taxonomy" id="1423143"/>
    <lineage>
        <taxon>Bacteria</taxon>
        <taxon>Bacillati</taxon>
        <taxon>Bacillota</taxon>
        <taxon>Bacilli</taxon>
        <taxon>Bacillales</taxon>
        <taxon>Bacillaceae</taxon>
        <taxon>Bacillus</taxon>
        <taxon>Bacillus cereus group</taxon>
    </lineage>
</organism>
<name>A0A9W3SYU2_BACTU</name>
<sequence length="44" mass="5315">MYSIVTISESQLASIYEKLHQKAENHYHLFDTFDEVRLDIIIRF</sequence>
<accession>A0A9W3SYU2</accession>
<evidence type="ECO:0000313" key="2">
    <source>
        <dbReference type="Proteomes" id="UP000192743"/>
    </source>
</evidence>
<dbReference type="Proteomes" id="UP000192743">
    <property type="component" value="Plasmid p174778"/>
</dbReference>
<proteinExistence type="predicted"/>